<evidence type="ECO:0000313" key="1">
    <source>
        <dbReference type="EMBL" id="CAD2137047.1"/>
    </source>
</evidence>
<dbReference type="AlphaFoldDB" id="A0A6V7TWP8"/>
<reference evidence="1 2" key="1">
    <citation type="submission" date="2020-08" db="EMBL/GenBank/DDBJ databases">
        <authorList>
            <person name="Koutsovoulos G."/>
            <person name="Danchin GJ E."/>
        </authorList>
    </citation>
    <scope>NUCLEOTIDE SEQUENCE [LARGE SCALE GENOMIC DNA]</scope>
</reference>
<accession>A0A6V7TWP8</accession>
<evidence type="ECO:0000313" key="2">
    <source>
        <dbReference type="Proteomes" id="UP000580250"/>
    </source>
</evidence>
<dbReference type="EMBL" id="CAJEWN010000019">
    <property type="protein sequence ID" value="CAD2137047.1"/>
    <property type="molecule type" value="Genomic_DNA"/>
</dbReference>
<proteinExistence type="predicted"/>
<gene>
    <name evidence="1" type="ORF">MENT_LOCUS5295</name>
</gene>
<protein>
    <submittedName>
        <fullName evidence="1">Uncharacterized protein</fullName>
    </submittedName>
</protein>
<comment type="caution">
    <text evidence="1">The sequence shown here is derived from an EMBL/GenBank/DDBJ whole genome shotgun (WGS) entry which is preliminary data.</text>
</comment>
<dbReference type="Proteomes" id="UP000580250">
    <property type="component" value="Unassembled WGS sequence"/>
</dbReference>
<sequence length="45" mass="5527">MTVRRTVITFYKMLCLIMLLLLRRNSTISCIFGRLFSFWKQAYKY</sequence>
<organism evidence="1 2">
    <name type="scientific">Meloidogyne enterolobii</name>
    <name type="common">Root-knot nematode worm</name>
    <name type="synonym">Meloidogyne mayaguensis</name>
    <dbReference type="NCBI Taxonomy" id="390850"/>
    <lineage>
        <taxon>Eukaryota</taxon>
        <taxon>Metazoa</taxon>
        <taxon>Ecdysozoa</taxon>
        <taxon>Nematoda</taxon>
        <taxon>Chromadorea</taxon>
        <taxon>Rhabditida</taxon>
        <taxon>Tylenchina</taxon>
        <taxon>Tylenchomorpha</taxon>
        <taxon>Tylenchoidea</taxon>
        <taxon>Meloidogynidae</taxon>
        <taxon>Meloidogyninae</taxon>
        <taxon>Meloidogyne</taxon>
    </lineage>
</organism>
<name>A0A6V7TWP8_MELEN</name>